<accession>A0A8J6HP58</accession>
<dbReference type="EMBL" id="JABDTM020018830">
    <property type="protein sequence ID" value="KAH0817783.1"/>
    <property type="molecule type" value="Genomic_DNA"/>
</dbReference>
<dbReference type="Gene3D" id="1.20.120.20">
    <property type="entry name" value="Apolipoprotein"/>
    <property type="match status" value="1"/>
</dbReference>
<organism evidence="2 3">
    <name type="scientific">Tenebrio molitor</name>
    <name type="common">Yellow mealworm beetle</name>
    <dbReference type="NCBI Taxonomy" id="7067"/>
    <lineage>
        <taxon>Eukaryota</taxon>
        <taxon>Metazoa</taxon>
        <taxon>Ecdysozoa</taxon>
        <taxon>Arthropoda</taxon>
        <taxon>Hexapoda</taxon>
        <taxon>Insecta</taxon>
        <taxon>Pterygota</taxon>
        <taxon>Neoptera</taxon>
        <taxon>Endopterygota</taxon>
        <taxon>Coleoptera</taxon>
        <taxon>Polyphaga</taxon>
        <taxon>Cucujiformia</taxon>
        <taxon>Tenebrionidae</taxon>
        <taxon>Tenebrio</taxon>
    </lineage>
</organism>
<keyword evidence="3" id="KW-1185">Reference proteome</keyword>
<dbReference type="AlphaFoldDB" id="A0A8J6HP58"/>
<comment type="caution">
    <text evidence="2">The sequence shown here is derived from an EMBL/GenBank/DDBJ whole genome shotgun (WGS) entry which is preliminary data.</text>
</comment>
<evidence type="ECO:0000313" key="2">
    <source>
        <dbReference type="EMBL" id="KAH0817783.1"/>
    </source>
</evidence>
<sequence length="272" mass="30359">MENVLERSRSLPNFRDVGATVTENVQNAASSLATSAKSLADSTRRNAQEMTPAIRERASSLRESATGTIQDLTTTIVNRTRTLPDVRQSITDMGQIVQIWVANAADRARNLWESGQTFFPTTVNRLVTSCQDLALASKDDEEDASDEAQIADEAANFLGKLKILIGGLREKINSLVAAVIGRTRNVVVVGEDIRYLTLNVASIGLDTFMDRIRYALDDGERPREHYNPFVIVRVVVVKVVNFGRAFLQYIYDFPDYFKTRIITVPEPVIYDI</sequence>
<proteinExistence type="predicted"/>
<dbReference type="Proteomes" id="UP000719412">
    <property type="component" value="Unassembled WGS sequence"/>
</dbReference>
<protein>
    <submittedName>
        <fullName evidence="2">Uncharacterized protein</fullName>
    </submittedName>
</protein>
<reference evidence="2" key="1">
    <citation type="journal article" date="2020" name="J Insects Food Feed">
        <title>The yellow mealworm (Tenebrio molitor) genome: a resource for the emerging insects as food and feed industry.</title>
        <authorList>
            <person name="Eriksson T."/>
            <person name="Andere A."/>
            <person name="Kelstrup H."/>
            <person name="Emery V."/>
            <person name="Picard C."/>
        </authorList>
    </citation>
    <scope>NUCLEOTIDE SEQUENCE</scope>
    <source>
        <strain evidence="2">Stoneville</strain>
        <tissue evidence="2">Whole head</tissue>
    </source>
</reference>
<gene>
    <name evidence="2" type="ORF">GEV33_005009</name>
</gene>
<reference evidence="2" key="2">
    <citation type="submission" date="2021-08" db="EMBL/GenBank/DDBJ databases">
        <authorList>
            <person name="Eriksson T."/>
        </authorList>
    </citation>
    <scope>NUCLEOTIDE SEQUENCE</scope>
    <source>
        <strain evidence="2">Stoneville</strain>
        <tissue evidence="2">Whole head</tissue>
    </source>
</reference>
<evidence type="ECO:0000313" key="3">
    <source>
        <dbReference type="Proteomes" id="UP000719412"/>
    </source>
</evidence>
<evidence type="ECO:0000256" key="1">
    <source>
        <dbReference type="SAM" id="MobiDB-lite"/>
    </source>
</evidence>
<feature type="region of interest" description="Disordered" evidence="1">
    <location>
        <begin position="35"/>
        <end position="64"/>
    </location>
</feature>
<name>A0A8J6HP58_TENMO</name>